<dbReference type="GO" id="GO:0000981">
    <property type="term" value="F:DNA-binding transcription factor activity, RNA polymerase II-specific"/>
    <property type="evidence" value="ECO:0007669"/>
    <property type="project" value="TreeGrafter"/>
</dbReference>
<gene>
    <name evidence="10" type="ORF">C6P46_004282</name>
</gene>
<evidence type="ECO:0000256" key="3">
    <source>
        <dbReference type="ARBA" id="ARBA00022771"/>
    </source>
</evidence>
<dbReference type="FunFam" id="3.30.160.60:FF:000032">
    <property type="entry name" value="Krueppel-like factor 4"/>
    <property type="match status" value="1"/>
</dbReference>
<evidence type="ECO:0000313" key="10">
    <source>
        <dbReference type="EMBL" id="KAG0666616.1"/>
    </source>
</evidence>
<dbReference type="PROSITE" id="PS50157">
    <property type="entry name" value="ZINC_FINGER_C2H2_2"/>
    <property type="match status" value="2"/>
</dbReference>
<feature type="domain" description="C2H2-type" evidence="9">
    <location>
        <begin position="925"/>
        <end position="954"/>
    </location>
</feature>
<feature type="region of interest" description="Disordered" evidence="8">
    <location>
        <begin position="38"/>
        <end position="97"/>
    </location>
</feature>
<accession>A0A9P6W776</accession>
<evidence type="ECO:0000256" key="5">
    <source>
        <dbReference type="ARBA" id="ARBA00023015"/>
    </source>
</evidence>
<evidence type="ECO:0000256" key="7">
    <source>
        <dbReference type="PROSITE-ProRule" id="PRU00042"/>
    </source>
</evidence>
<feature type="compositionally biased region" description="Polar residues" evidence="8">
    <location>
        <begin position="359"/>
        <end position="371"/>
    </location>
</feature>
<dbReference type="SMART" id="SM00355">
    <property type="entry name" value="ZnF_C2H2"/>
    <property type="match status" value="2"/>
</dbReference>
<evidence type="ECO:0000313" key="11">
    <source>
        <dbReference type="Proteomes" id="UP000777482"/>
    </source>
</evidence>
<sequence>MQAYYLDDAGGYGSASDMSYISGDRYAAGGMQPAYGIDSAIFSDPGPVPTRTPRPPRATVSKPLQYDTFSEQVNYDSRSRPDSRGQPSHDIPTTETFPLVDGDFAVSPFPVKSLTRDGRLKTKLMGIGHDGGFLTSPIITGPPRSDSRTGRVVRPEISIDSPLPQHATSENIPVFPLKRSFRARSASVSSEMAPSLSMGTTASSMGFTSGAMSSSTSMSAHGSRDGLMLGYGGDDNNKHNSLFGELELAGLGMGLTSVPALDDHALDLFGPDLGANSSVNLSQPTFDEFADLALPPPPRTQQSLQNAADIRLTQSGRLVFAEELEPVGNPASPQQHRHQNSDQQPQQSSNRPVKALPTRSLNKAKSCSALSPSAREMAARSPYYDEPLTPVSAHASPYEGSYAGSNSASTGSAGTAPANRVPDVPSHLLSFADLYHYGLVQEAALATSIRQSPLNQMPASFAGVGLGMSGRSLRTSDTNRLYPSDPGTASTTSSPGAHYGMYAPSDPASHYRTPEEPSSAVMLDRPSTSSSRSSVSHGPAPVNFSRPRVPSQHYVHAAPAPSRQQQQYAAPMNDSANLDRRQTRQQNRALRQPADSSVYGNSARNFSYPTRFASAQQRDPYEREPYEEMAPGSRQQPARPHMQAPPHFASPRPPAPEVQWAHPPPPIPLPPIPTTPQRQRINPHARCLTGPAGSMADYPLTGPDANYDEDYMDEYEQQLATYDSLYQPMQLPLPPSPPPPMTAGKRAREHHDDLAIEAPLSPSSDDQRPKRLRSVASAPCLQSRRLKPGPRPKVTKTPEQEHQSVFNSTLSPAIPQIHRGASPFSSPLLSEDDGEFPALDANGEIATTSAITYVPGPPALPGQPRSSVPREVIQSLYSHIPSHLTSSGVKVPKRYVCLIEGCERSFPRKSAIESHIQTHLEDKPFICPHDDCDASFVRQHDLKRHERIHSGNKPFPCPCGKGFARGDALARHRARGICCGALAPRQD</sequence>
<dbReference type="GO" id="GO:0000978">
    <property type="term" value="F:RNA polymerase II cis-regulatory region sequence-specific DNA binding"/>
    <property type="evidence" value="ECO:0007669"/>
    <property type="project" value="TreeGrafter"/>
</dbReference>
<protein>
    <recommendedName>
        <fullName evidence="9">C2H2-type domain-containing protein</fullName>
    </recommendedName>
</protein>
<name>A0A9P6W776_RHOMI</name>
<dbReference type="GO" id="GO:0008270">
    <property type="term" value="F:zinc ion binding"/>
    <property type="evidence" value="ECO:0007669"/>
    <property type="project" value="UniProtKB-KW"/>
</dbReference>
<feature type="compositionally biased region" description="Low complexity" evidence="8">
    <location>
        <begin position="400"/>
        <end position="419"/>
    </location>
</feature>
<keyword evidence="2" id="KW-0677">Repeat</keyword>
<dbReference type="Pfam" id="PF00096">
    <property type="entry name" value="zf-C2H2"/>
    <property type="match status" value="1"/>
</dbReference>
<dbReference type="InterPro" id="IPR050329">
    <property type="entry name" value="GLI_C2H2-zinc-finger"/>
</dbReference>
<feature type="compositionally biased region" description="Low complexity" evidence="8">
    <location>
        <begin position="341"/>
        <end position="352"/>
    </location>
</feature>
<dbReference type="SUPFAM" id="SSF57667">
    <property type="entry name" value="beta-beta-alpha zinc fingers"/>
    <property type="match status" value="1"/>
</dbReference>
<dbReference type="Gene3D" id="3.30.160.60">
    <property type="entry name" value="Classic Zinc Finger"/>
    <property type="match status" value="3"/>
</dbReference>
<feature type="compositionally biased region" description="Polar residues" evidence="8">
    <location>
        <begin position="472"/>
        <end position="495"/>
    </location>
</feature>
<feature type="compositionally biased region" description="Low complexity" evidence="8">
    <location>
        <begin position="527"/>
        <end position="536"/>
    </location>
</feature>
<proteinExistence type="predicted"/>
<dbReference type="AlphaFoldDB" id="A0A9P6W776"/>
<keyword evidence="5" id="KW-0805">Transcription regulation</keyword>
<evidence type="ECO:0000256" key="4">
    <source>
        <dbReference type="ARBA" id="ARBA00022833"/>
    </source>
</evidence>
<feature type="region of interest" description="Disordered" evidence="8">
    <location>
        <begin position="728"/>
        <end position="805"/>
    </location>
</feature>
<keyword evidence="6" id="KW-0804">Transcription</keyword>
<reference evidence="10 11" key="1">
    <citation type="submission" date="2020-11" db="EMBL/GenBank/DDBJ databases">
        <title>Kefir isolates.</title>
        <authorList>
            <person name="Marcisauskas S."/>
            <person name="Kim Y."/>
            <person name="Blasche S."/>
        </authorList>
    </citation>
    <scope>NUCLEOTIDE SEQUENCE [LARGE SCALE GENOMIC DNA]</scope>
    <source>
        <strain evidence="10 11">KR</strain>
    </source>
</reference>
<feature type="compositionally biased region" description="Pro residues" evidence="8">
    <location>
        <begin position="731"/>
        <end position="741"/>
    </location>
</feature>
<feature type="region of interest" description="Disordered" evidence="8">
    <location>
        <begin position="472"/>
        <end position="658"/>
    </location>
</feature>
<dbReference type="Proteomes" id="UP000777482">
    <property type="component" value="Unassembled WGS sequence"/>
</dbReference>
<dbReference type="GO" id="GO:0005634">
    <property type="term" value="C:nucleus"/>
    <property type="evidence" value="ECO:0007669"/>
    <property type="project" value="UniProtKB-ARBA"/>
</dbReference>
<feature type="region of interest" description="Disordered" evidence="8">
    <location>
        <begin position="399"/>
        <end position="419"/>
    </location>
</feature>
<dbReference type="EMBL" id="PUHQ01000004">
    <property type="protein sequence ID" value="KAG0666616.1"/>
    <property type="molecule type" value="Genomic_DNA"/>
</dbReference>
<feature type="compositionally biased region" description="Polar residues" evidence="8">
    <location>
        <begin position="584"/>
        <end position="617"/>
    </location>
</feature>
<evidence type="ECO:0000256" key="6">
    <source>
        <dbReference type="ARBA" id="ARBA00023163"/>
    </source>
</evidence>
<evidence type="ECO:0000256" key="8">
    <source>
        <dbReference type="SAM" id="MobiDB-lite"/>
    </source>
</evidence>
<dbReference type="GO" id="GO:0045944">
    <property type="term" value="P:positive regulation of transcription by RNA polymerase II"/>
    <property type="evidence" value="ECO:0007669"/>
    <property type="project" value="UniProtKB-ARBA"/>
</dbReference>
<keyword evidence="4" id="KW-0862">Zinc</keyword>
<dbReference type="InterPro" id="IPR013087">
    <property type="entry name" value="Znf_C2H2_type"/>
</dbReference>
<keyword evidence="11" id="KW-1185">Reference proteome</keyword>
<dbReference type="InterPro" id="IPR036236">
    <property type="entry name" value="Znf_C2H2_sf"/>
</dbReference>
<keyword evidence="3 7" id="KW-0863">Zinc-finger</keyword>
<evidence type="ECO:0000256" key="1">
    <source>
        <dbReference type="ARBA" id="ARBA00022723"/>
    </source>
</evidence>
<dbReference type="OrthoDB" id="8117402at2759"/>
<feature type="region of interest" description="Disordered" evidence="8">
    <location>
        <begin position="327"/>
        <end position="372"/>
    </location>
</feature>
<feature type="compositionally biased region" description="Basic residues" evidence="8">
    <location>
        <begin position="784"/>
        <end position="794"/>
    </location>
</feature>
<feature type="compositionally biased region" description="Pro residues" evidence="8">
    <location>
        <begin position="46"/>
        <end position="56"/>
    </location>
</feature>
<keyword evidence="1" id="KW-0479">Metal-binding</keyword>
<dbReference type="PANTHER" id="PTHR19818:SF144">
    <property type="entry name" value="METALLOTHIONEIN EXPRESSION ACTIVATOR-RELATED"/>
    <property type="match status" value="1"/>
</dbReference>
<comment type="caution">
    <text evidence="10">The sequence shown here is derived from an EMBL/GenBank/DDBJ whole genome shotgun (WGS) entry which is preliminary data.</text>
</comment>
<evidence type="ECO:0000256" key="2">
    <source>
        <dbReference type="ARBA" id="ARBA00022737"/>
    </source>
</evidence>
<feature type="domain" description="C2H2-type" evidence="9">
    <location>
        <begin position="895"/>
        <end position="924"/>
    </location>
</feature>
<feature type="compositionally biased region" description="Polar residues" evidence="8">
    <location>
        <begin position="67"/>
        <end position="76"/>
    </location>
</feature>
<dbReference type="PROSITE" id="PS00028">
    <property type="entry name" value="ZINC_FINGER_C2H2_1"/>
    <property type="match status" value="2"/>
</dbReference>
<organism evidence="10 11">
    <name type="scientific">Rhodotorula mucilaginosa</name>
    <name type="common">Yeast</name>
    <name type="synonym">Rhodotorula rubra</name>
    <dbReference type="NCBI Taxonomy" id="5537"/>
    <lineage>
        <taxon>Eukaryota</taxon>
        <taxon>Fungi</taxon>
        <taxon>Dikarya</taxon>
        <taxon>Basidiomycota</taxon>
        <taxon>Pucciniomycotina</taxon>
        <taxon>Microbotryomycetes</taxon>
        <taxon>Sporidiobolales</taxon>
        <taxon>Sporidiobolaceae</taxon>
        <taxon>Rhodotorula</taxon>
    </lineage>
</organism>
<evidence type="ECO:0000259" key="9">
    <source>
        <dbReference type="PROSITE" id="PS50157"/>
    </source>
</evidence>
<dbReference type="PANTHER" id="PTHR19818">
    <property type="entry name" value="ZINC FINGER PROTEIN ZIC AND GLI"/>
    <property type="match status" value="1"/>
</dbReference>